<accession>A0A0C1DH42</accession>
<dbReference type="RefSeq" id="WP_039470668.1">
    <property type="nucleotide sequence ID" value="NZ_JSYN01000001.1"/>
</dbReference>
<dbReference type="EMBL" id="JSYN01000001">
    <property type="protein sequence ID" value="KIA96956.1"/>
    <property type="molecule type" value="Genomic_DNA"/>
</dbReference>
<evidence type="ECO:0000256" key="1">
    <source>
        <dbReference type="SAM" id="SignalP"/>
    </source>
</evidence>
<protein>
    <recommendedName>
        <fullName evidence="4">L-rhamnose mutarotase</fullName>
    </recommendedName>
</protein>
<feature type="signal peptide" evidence="1">
    <location>
        <begin position="1"/>
        <end position="33"/>
    </location>
</feature>
<dbReference type="Pfam" id="PF05336">
    <property type="entry name" value="rhaM"/>
    <property type="match status" value="1"/>
</dbReference>
<dbReference type="InterPro" id="IPR052996">
    <property type="entry name" value="Carb_Metab_Mutarotase"/>
</dbReference>
<sequence>MARKFSNTARRNKFKFICMGLLLCFSIAACQKAADTTKDKDLVFVVNLVDNEKKVQEYLNYHKKIWPEVEAGFKKAGYRKIKLYRFNKSIVMIVTVPENADLNRMGQVAESYSEKCKAWNQLMSQYQVGVAGAAPGQKWAQTEEIYSFVNP</sequence>
<evidence type="ECO:0000313" key="2">
    <source>
        <dbReference type="EMBL" id="KIA96956.1"/>
    </source>
</evidence>
<feature type="chain" id="PRO_5002130093" description="L-rhamnose mutarotase" evidence="1">
    <location>
        <begin position="34"/>
        <end position="151"/>
    </location>
</feature>
<keyword evidence="3" id="KW-1185">Reference proteome</keyword>
<dbReference type="InterPro" id="IPR008000">
    <property type="entry name" value="Rham/fucose_mutarotase"/>
</dbReference>
<dbReference type="OrthoDB" id="1430580at2"/>
<dbReference type="PROSITE" id="PS51257">
    <property type="entry name" value="PROKAR_LIPOPROTEIN"/>
    <property type="match status" value="1"/>
</dbReference>
<dbReference type="SUPFAM" id="SSF54909">
    <property type="entry name" value="Dimeric alpha+beta barrel"/>
    <property type="match status" value="1"/>
</dbReference>
<reference evidence="2 3" key="1">
    <citation type="submission" date="2014-10" db="EMBL/GenBank/DDBJ databases">
        <title>Pedobacter Kyungheensis.</title>
        <authorList>
            <person name="Anderson B.M."/>
            <person name="Newman J.D."/>
        </authorList>
    </citation>
    <scope>NUCLEOTIDE SEQUENCE [LARGE SCALE GENOMIC DNA]</scope>
    <source>
        <strain evidence="2 3">KACC 16221</strain>
    </source>
</reference>
<name>A0A0C1DH42_9SPHI</name>
<comment type="caution">
    <text evidence="2">The sequence shown here is derived from an EMBL/GenBank/DDBJ whole genome shotgun (WGS) entry which is preliminary data.</text>
</comment>
<dbReference type="AlphaFoldDB" id="A0A0C1DH42"/>
<dbReference type="InterPro" id="IPR011008">
    <property type="entry name" value="Dimeric_a/b-barrel"/>
</dbReference>
<evidence type="ECO:0000313" key="3">
    <source>
        <dbReference type="Proteomes" id="UP000031246"/>
    </source>
</evidence>
<dbReference type="Gene3D" id="3.30.70.100">
    <property type="match status" value="1"/>
</dbReference>
<proteinExistence type="predicted"/>
<dbReference type="Proteomes" id="UP000031246">
    <property type="component" value="Unassembled WGS sequence"/>
</dbReference>
<dbReference type="PANTHER" id="PTHR43239:SF1">
    <property type="entry name" value="UPF0734 PROTEIN DDB_G0273871_DDB_G0273177"/>
    <property type="match status" value="1"/>
</dbReference>
<dbReference type="GO" id="GO:0016857">
    <property type="term" value="F:racemase and epimerase activity, acting on carbohydrates and derivatives"/>
    <property type="evidence" value="ECO:0007669"/>
    <property type="project" value="InterPro"/>
</dbReference>
<keyword evidence="1" id="KW-0732">Signal</keyword>
<evidence type="ECO:0008006" key="4">
    <source>
        <dbReference type="Google" id="ProtNLM"/>
    </source>
</evidence>
<dbReference type="PANTHER" id="PTHR43239">
    <property type="entry name" value="UPF0734 PROTEIN DDB_G0273871/DDB_G0273177"/>
    <property type="match status" value="1"/>
</dbReference>
<organism evidence="2 3">
    <name type="scientific">Pedobacter kyungheensis</name>
    <dbReference type="NCBI Taxonomy" id="1069985"/>
    <lineage>
        <taxon>Bacteria</taxon>
        <taxon>Pseudomonadati</taxon>
        <taxon>Bacteroidota</taxon>
        <taxon>Sphingobacteriia</taxon>
        <taxon>Sphingobacteriales</taxon>
        <taxon>Sphingobacteriaceae</taxon>
        <taxon>Pedobacter</taxon>
    </lineage>
</organism>
<gene>
    <name evidence="2" type="ORF">OC25_00695</name>
</gene>